<dbReference type="GeneID" id="9821444"/>
<dbReference type="AlphaFoldDB" id="E3M224"/>
<evidence type="ECO:0000313" key="2">
    <source>
        <dbReference type="Proteomes" id="UP000008281"/>
    </source>
</evidence>
<sequence>MNESYPTAQENFNYENLSAIIAFEYRENGLRQFLETPIEQQSNEWLEEIWNSGWLNATKILKSFEANNSLNVSVDHYKSVCQMARKYMESFHGEFAEFMRDSKTSVPFGPEIPFSIDRILTDRPLSPKVIPSNSQRRVKFFHRRFKKISRISNLLGNSFDELCSMDFTRKPFHELDFNWLNNLLLAAINVAIKTMNWNEMKLRKRLLFNIDSEAYLQLNNMLQQSIFSKYMDVYIKFCWKLINPPLNENVPTSLVIPRNLNRNKRRRGKMNCKKTVKKFKKCHRL</sequence>
<keyword evidence="2" id="KW-1185">Reference proteome</keyword>
<organism evidence="2">
    <name type="scientific">Caenorhabditis remanei</name>
    <name type="common">Caenorhabditis vulgaris</name>
    <dbReference type="NCBI Taxonomy" id="31234"/>
    <lineage>
        <taxon>Eukaryota</taxon>
        <taxon>Metazoa</taxon>
        <taxon>Ecdysozoa</taxon>
        <taxon>Nematoda</taxon>
        <taxon>Chromadorea</taxon>
        <taxon>Rhabditida</taxon>
        <taxon>Rhabditina</taxon>
        <taxon>Rhabditomorpha</taxon>
        <taxon>Rhabditoidea</taxon>
        <taxon>Rhabditidae</taxon>
        <taxon>Peloderinae</taxon>
        <taxon>Caenorhabditis</taxon>
    </lineage>
</organism>
<reference evidence="1" key="1">
    <citation type="submission" date="2007-07" db="EMBL/GenBank/DDBJ databases">
        <title>PCAP assembly of the Caenorhabditis remanei genome.</title>
        <authorList>
            <consortium name="The Caenorhabditis remanei Sequencing Consortium"/>
            <person name="Wilson R.K."/>
        </authorList>
    </citation>
    <scope>NUCLEOTIDE SEQUENCE [LARGE SCALE GENOMIC DNA]</scope>
    <source>
        <strain evidence="1">PB4641</strain>
    </source>
</reference>
<evidence type="ECO:0000313" key="1">
    <source>
        <dbReference type="EMBL" id="EFO89609.1"/>
    </source>
</evidence>
<name>E3M224_CAERE</name>
<protein>
    <submittedName>
        <fullName evidence="1">Uncharacterized protein</fullName>
    </submittedName>
</protein>
<dbReference type="KEGG" id="crq:GCK72_023797"/>
<dbReference type="EMBL" id="DS268422">
    <property type="protein sequence ID" value="EFO89609.1"/>
    <property type="molecule type" value="Genomic_DNA"/>
</dbReference>
<dbReference type="HOGENOM" id="CLU_977406_0_0_1"/>
<dbReference type="RefSeq" id="XP_003109467.2">
    <property type="nucleotide sequence ID" value="XM_003109419.2"/>
</dbReference>
<accession>E3M224</accession>
<dbReference type="CTD" id="9821444"/>
<gene>
    <name evidence="1" type="ORF">CRE_07310</name>
</gene>
<dbReference type="Proteomes" id="UP000008281">
    <property type="component" value="Unassembled WGS sequence"/>
</dbReference>
<proteinExistence type="predicted"/>